<sequence length="254" mass="28097">MTTERSVVIGRSSGATRKRGIMTQVLIVADDLDFAEELAEGLGSKGFQVQQESDIRPALEKSRNVDAVLLDLTLSDVDGFEACRALRATSHVPVIVMGLQDDEFDQVLSFKLGADDYVVRPCSLRKLAARIEAVNRRARNSWGLPAEPEDEIHEFGPIRIDMNRRMVLRSGREVMLTRKEFDVLALLATNPGRVCTREQIMSEVWGHDGAGDTRTLGVHMTGLRKKLGMPMLIETVRGVGFRLAVHRASEGEAA</sequence>
<dbReference type="GO" id="GO:0032993">
    <property type="term" value="C:protein-DNA complex"/>
    <property type="evidence" value="ECO:0007669"/>
    <property type="project" value="TreeGrafter"/>
</dbReference>
<dbReference type="SUPFAM" id="SSF46894">
    <property type="entry name" value="C-terminal effector domain of the bipartite response regulators"/>
    <property type="match status" value="1"/>
</dbReference>
<evidence type="ECO:0000256" key="5">
    <source>
        <dbReference type="ARBA" id="ARBA00023163"/>
    </source>
</evidence>
<dbReference type="GO" id="GO:0006355">
    <property type="term" value="P:regulation of DNA-templated transcription"/>
    <property type="evidence" value="ECO:0007669"/>
    <property type="project" value="InterPro"/>
</dbReference>
<dbReference type="InterPro" id="IPR001867">
    <property type="entry name" value="OmpR/PhoB-type_DNA-bd"/>
</dbReference>
<dbReference type="InterPro" id="IPR036388">
    <property type="entry name" value="WH-like_DNA-bd_sf"/>
</dbReference>
<dbReference type="AlphaFoldDB" id="A0A0U3AV55"/>
<proteinExistence type="predicted"/>
<evidence type="ECO:0000259" key="10">
    <source>
        <dbReference type="PROSITE" id="PS51755"/>
    </source>
</evidence>
<evidence type="ECO:0000256" key="8">
    <source>
        <dbReference type="PROSITE-ProRule" id="PRU01091"/>
    </source>
</evidence>
<dbReference type="InterPro" id="IPR039420">
    <property type="entry name" value="WalR-like"/>
</dbReference>
<dbReference type="InterPro" id="IPR001789">
    <property type="entry name" value="Sig_transdc_resp-reg_receiver"/>
</dbReference>
<dbReference type="GO" id="GO:0005829">
    <property type="term" value="C:cytosol"/>
    <property type="evidence" value="ECO:0007669"/>
    <property type="project" value="TreeGrafter"/>
</dbReference>
<dbReference type="PANTHER" id="PTHR48111">
    <property type="entry name" value="REGULATOR OF RPOS"/>
    <property type="match status" value="1"/>
</dbReference>
<dbReference type="Pfam" id="PF00072">
    <property type="entry name" value="Response_reg"/>
    <property type="match status" value="1"/>
</dbReference>
<keyword evidence="1 7" id="KW-0597">Phosphoprotein</keyword>
<dbReference type="PROSITE" id="PS51755">
    <property type="entry name" value="OMPR_PHOB"/>
    <property type="match status" value="1"/>
</dbReference>
<accession>A0A0U3AV55</accession>
<dbReference type="SMART" id="SM00448">
    <property type="entry name" value="REC"/>
    <property type="match status" value="1"/>
</dbReference>
<dbReference type="EMBL" id="KU127235">
    <property type="protein sequence ID" value="ALT05967.1"/>
    <property type="molecule type" value="Genomic_DNA"/>
</dbReference>
<dbReference type="InterPro" id="IPR011006">
    <property type="entry name" value="CheY-like_superfamily"/>
</dbReference>
<name>A0A0U3AV55_9ACTN</name>
<dbReference type="CDD" id="cd00383">
    <property type="entry name" value="trans_reg_C"/>
    <property type="match status" value="1"/>
</dbReference>
<protein>
    <recommendedName>
        <fullName evidence="6">Sensory transduction protein RegX3</fullName>
    </recommendedName>
</protein>
<dbReference type="SMART" id="SM00862">
    <property type="entry name" value="Trans_reg_C"/>
    <property type="match status" value="1"/>
</dbReference>
<keyword evidence="5" id="KW-0804">Transcription</keyword>
<feature type="domain" description="OmpR/PhoB-type" evidence="10">
    <location>
        <begin position="150"/>
        <end position="245"/>
    </location>
</feature>
<dbReference type="GO" id="GO:0000156">
    <property type="term" value="F:phosphorelay response regulator activity"/>
    <property type="evidence" value="ECO:0007669"/>
    <property type="project" value="TreeGrafter"/>
</dbReference>
<dbReference type="Pfam" id="PF00486">
    <property type="entry name" value="Trans_reg_C"/>
    <property type="match status" value="1"/>
</dbReference>
<evidence type="ECO:0000256" key="3">
    <source>
        <dbReference type="ARBA" id="ARBA00023015"/>
    </source>
</evidence>
<evidence type="ECO:0000256" key="7">
    <source>
        <dbReference type="PROSITE-ProRule" id="PRU00169"/>
    </source>
</evidence>
<dbReference type="PROSITE" id="PS50110">
    <property type="entry name" value="RESPONSE_REGULATORY"/>
    <property type="match status" value="1"/>
</dbReference>
<dbReference type="SUPFAM" id="SSF52172">
    <property type="entry name" value="CheY-like"/>
    <property type="match status" value="1"/>
</dbReference>
<dbReference type="FunFam" id="1.10.10.10:FF:000018">
    <property type="entry name" value="DNA-binding response regulator ResD"/>
    <property type="match status" value="1"/>
</dbReference>
<dbReference type="Gene3D" id="6.10.250.690">
    <property type="match status" value="1"/>
</dbReference>
<feature type="domain" description="Response regulatory" evidence="9">
    <location>
        <begin position="24"/>
        <end position="135"/>
    </location>
</feature>
<gene>
    <name evidence="11" type="primary">smcReg1</name>
    <name evidence="11" type="ORF">KSSN_24740</name>
</gene>
<keyword evidence="4 8" id="KW-0238">DNA-binding</keyword>
<organism evidence="11">
    <name type="scientific">Kitasatospora sp. 152608</name>
    <dbReference type="NCBI Taxonomy" id="1769566"/>
    <lineage>
        <taxon>Bacteria</taxon>
        <taxon>Bacillati</taxon>
        <taxon>Actinomycetota</taxon>
        <taxon>Actinomycetes</taxon>
        <taxon>Kitasatosporales</taxon>
        <taxon>Streptomycetaceae</taxon>
        <taxon>Kitasatospora</taxon>
    </lineage>
</organism>
<feature type="modified residue" description="4-aspartylphosphate" evidence="7">
    <location>
        <position position="71"/>
    </location>
</feature>
<dbReference type="InterPro" id="IPR016032">
    <property type="entry name" value="Sig_transdc_resp-reg_C-effctor"/>
</dbReference>
<dbReference type="PANTHER" id="PTHR48111:SF72">
    <property type="entry name" value="SENSORY TRANSDUCTION PROTEIN REGX3"/>
    <property type="match status" value="1"/>
</dbReference>
<keyword evidence="2" id="KW-0902">Two-component regulatory system</keyword>
<dbReference type="GO" id="GO:0000976">
    <property type="term" value="F:transcription cis-regulatory region binding"/>
    <property type="evidence" value="ECO:0007669"/>
    <property type="project" value="TreeGrafter"/>
</dbReference>
<evidence type="ECO:0000259" key="9">
    <source>
        <dbReference type="PROSITE" id="PS50110"/>
    </source>
</evidence>
<evidence type="ECO:0000256" key="1">
    <source>
        <dbReference type="ARBA" id="ARBA00022553"/>
    </source>
</evidence>
<reference evidence="11" key="1">
    <citation type="submission" date="2015-10" db="EMBL/GenBank/DDBJ databases">
        <title>New simocyclinones: surprising evolutionary and biosynthetic insights.</title>
        <authorList>
            <person name="Bilyk O."/>
            <person name="Brotz E."/>
            <person name="Tokovenko B."/>
            <person name="Bechtold A."/>
            <person name="Paululat T."/>
            <person name="Luzhetskyy A."/>
        </authorList>
    </citation>
    <scope>NUCLEOTIDE SEQUENCE</scope>
    <source>
        <strain evidence="11">152608</strain>
    </source>
</reference>
<dbReference type="Gene3D" id="3.40.50.2300">
    <property type="match status" value="1"/>
</dbReference>
<keyword evidence="3" id="KW-0805">Transcription regulation</keyword>
<feature type="DNA-binding region" description="OmpR/PhoB-type" evidence="8">
    <location>
        <begin position="150"/>
        <end position="245"/>
    </location>
</feature>
<dbReference type="Gene3D" id="1.10.10.10">
    <property type="entry name" value="Winged helix-like DNA-binding domain superfamily/Winged helix DNA-binding domain"/>
    <property type="match status" value="1"/>
</dbReference>
<evidence type="ECO:0000256" key="4">
    <source>
        <dbReference type="ARBA" id="ARBA00023125"/>
    </source>
</evidence>
<evidence type="ECO:0000313" key="11">
    <source>
        <dbReference type="EMBL" id="ALT05967.1"/>
    </source>
</evidence>
<evidence type="ECO:0000256" key="6">
    <source>
        <dbReference type="ARBA" id="ARBA00041201"/>
    </source>
</evidence>
<evidence type="ECO:0000256" key="2">
    <source>
        <dbReference type="ARBA" id="ARBA00023012"/>
    </source>
</evidence>